<dbReference type="Proteomes" id="UP000194318">
    <property type="component" value="Unassembled WGS sequence"/>
</dbReference>
<reference evidence="3 4" key="1">
    <citation type="submission" date="2016-09" db="EMBL/GenBank/DDBJ databases">
        <title>Streptomyces fradiae DSM40063, a candidate organism with high potential of specific P450 cytochromes.</title>
        <authorList>
            <person name="Grumaz C."/>
            <person name="Vainshtein Y."/>
            <person name="Kirstahler P."/>
            <person name="Sohn K."/>
        </authorList>
    </citation>
    <scope>NUCLEOTIDE SEQUENCE [LARGE SCALE GENOMIC DNA]</scope>
    <source>
        <strain evidence="3 4">DSM 40063</strain>
    </source>
</reference>
<dbReference type="Pfam" id="PF07883">
    <property type="entry name" value="Cupin_2"/>
    <property type="match status" value="1"/>
</dbReference>
<sequence>MAASPEASVLARMAELVRAMPAERGGALWRLAEPDRQLDANVVRLAPGAEVAVHVEPDLDVLVFVVSGQGRLETGEGAGTRVLEAGCVVWLPRGARRGLAAGPHGLDYLTVHRRRPGMTIGRAPGAGREPETRPAGAEPLGGEPVCLLDRVCPECGRLAPEGAEVRFCARCGTALPER</sequence>
<dbReference type="AlphaFoldDB" id="A0A1Y2NZE2"/>
<protein>
    <submittedName>
        <fullName evidence="3">Cupin domain protein</fullName>
    </submittedName>
</protein>
<dbReference type="GeneID" id="91402276"/>
<dbReference type="CDD" id="cd02208">
    <property type="entry name" value="cupin_RmlC-like"/>
    <property type="match status" value="1"/>
</dbReference>
<evidence type="ECO:0000313" key="4">
    <source>
        <dbReference type="Proteomes" id="UP000194318"/>
    </source>
</evidence>
<dbReference type="SUPFAM" id="SSF51182">
    <property type="entry name" value="RmlC-like cupins"/>
    <property type="match status" value="1"/>
</dbReference>
<feature type="domain" description="Cupin type-2" evidence="2">
    <location>
        <begin position="42"/>
        <end position="99"/>
    </location>
</feature>
<evidence type="ECO:0000313" key="3">
    <source>
        <dbReference type="EMBL" id="OSY52690.1"/>
    </source>
</evidence>
<name>A0A1Y2NZE2_STRFR</name>
<gene>
    <name evidence="3" type="ORF">BG846_01654</name>
</gene>
<evidence type="ECO:0000256" key="1">
    <source>
        <dbReference type="SAM" id="MobiDB-lite"/>
    </source>
</evidence>
<organism evidence="3 4">
    <name type="scientific">Streptomyces fradiae ATCC 10745 = DSM 40063</name>
    <dbReference type="NCBI Taxonomy" id="1319510"/>
    <lineage>
        <taxon>Bacteria</taxon>
        <taxon>Bacillati</taxon>
        <taxon>Actinomycetota</taxon>
        <taxon>Actinomycetes</taxon>
        <taxon>Kitasatosporales</taxon>
        <taxon>Streptomycetaceae</taxon>
        <taxon>Streptomyces</taxon>
    </lineage>
</organism>
<evidence type="ECO:0000259" key="2">
    <source>
        <dbReference type="Pfam" id="PF07883"/>
    </source>
</evidence>
<dbReference type="InterPro" id="IPR014710">
    <property type="entry name" value="RmlC-like_jellyroll"/>
</dbReference>
<proteinExistence type="predicted"/>
<comment type="caution">
    <text evidence="3">The sequence shown here is derived from an EMBL/GenBank/DDBJ whole genome shotgun (WGS) entry which is preliminary data.</text>
</comment>
<feature type="region of interest" description="Disordered" evidence="1">
    <location>
        <begin position="119"/>
        <end position="139"/>
    </location>
</feature>
<accession>A0A1Y2NZE2</accession>
<dbReference type="EMBL" id="MIFZ01000146">
    <property type="protein sequence ID" value="OSY52690.1"/>
    <property type="molecule type" value="Genomic_DNA"/>
</dbReference>
<dbReference type="InterPro" id="IPR011051">
    <property type="entry name" value="RmlC_Cupin_sf"/>
</dbReference>
<dbReference type="RefSeq" id="WP_031135736.1">
    <property type="nucleotide sequence ID" value="NZ_ASYR01000017.1"/>
</dbReference>
<dbReference type="Gene3D" id="2.60.120.10">
    <property type="entry name" value="Jelly Rolls"/>
    <property type="match status" value="1"/>
</dbReference>
<dbReference type="InterPro" id="IPR013096">
    <property type="entry name" value="Cupin_2"/>
</dbReference>